<dbReference type="AlphaFoldDB" id="A0A8H5H9M1"/>
<sequence length="276" mass="29166">MAAPRELLQFMSISAAVTESGPSQKSFEEVRIDDYLLAYQTTGKPPQPCPQEPVSTQERAARGLPPLFEPVSTSSVPPSSENDIPEWHQFSETKSPIAPGSSTMDRLQSITAAEPYVSFSFEQLRFYAYLAGRIDPPPDVLVAQPTPTSSFSSSTLQSNGLEYGGNTNETFLSISSKPEFISHSFEELRVASMKANGRDVTSQEIFSVSGGGGVPTPASLLESPFQAPSSTGPGVGQSPAQGGPSIFGAPANPFSTPSGSSNSSAPSFSFSPAIRF</sequence>
<organism evidence="2 3">
    <name type="scientific">Collybiopsis confluens</name>
    <dbReference type="NCBI Taxonomy" id="2823264"/>
    <lineage>
        <taxon>Eukaryota</taxon>
        <taxon>Fungi</taxon>
        <taxon>Dikarya</taxon>
        <taxon>Basidiomycota</taxon>
        <taxon>Agaricomycotina</taxon>
        <taxon>Agaricomycetes</taxon>
        <taxon>Agaricomycetidae</taxon>
        <taxon>Agaricales</taxon>
        <taxon>Marasmiineae</taxon>
        <taxon>Omphalotaceae</taxon>
        <taxon>Collybiopsis</taxon>
    </lineage>
</organism>
<feature type="compositionally biased region" description="Low complexity" evidence="1">
    <location>
        <begin position="253"/>
        <end position="276"/>
    </location>
</feature>
<keyword evidence="3" id="KW-1185">Reference proteome</keyword>
<dbReference type="Gene3D" id="1.10.10.2360">
    <property type="match status" value="1"/>
</dbReference>
<accession>A0A8H5H9M1</accession>
<name>A0A8H5H9M1_9AGAR</name>
<comment type="caution">
    <text evidence="2">The sequence shown here is derived from an EMBL/GenBank/DDBJ whole genome shotgun (WGS) entry which is preliminary data.</text>
</comment>
<dbReference type="OrthoDB" id="3234974at2759"/>
<gene>
    <name evidence="2" type="ORF">D9757_009124</name>
</gene>
<proteinExistence type="predicted"/>
<feature type="region of interest" description="Disordered" evidence="1">
    <location>
        <begin position="206"/>
        <end position="276"/>
    </location>
</feature>
<evidence type="ECO:0000313" key="2">
    <source>
        <dbReference type="EMBL" id="KAF5378990.1"/>
    </source>
</evidence>
<evidence type="ECO:0000313" key="3">
    <source>
        <dbReference type="Proteomes" id="UP000518752"/>
    </source>
</evidence>
<evidence type="ECO:0000256" key="1">
    <source>
        <dbReference type="SAM" id="MobiDB-lite"/>
    </source>
</evidence>
<dbReference type="Proteomes" id="UP000518752">
    <property type="component" value="Unassembled WGS sequence"/>
</dbReference>
<protein>
    <submittedName>
        <fullName evidence="2">Uncharacterized protein</fullName>
    </submittedName>
</protein>
<feature type="region of interest" description="Disordered" evidence="1">
    <location>
        <begin position="41"/>
        <end position="84"/>
    </location>
</feature>
<reference evidence="2 3" key="1">
    <citation type="journal article" date="2020" name="ISME J.">
        <title>Uncovering the hidden diversity of litter-decomposition mechanisms in mushroom-forming fungi.</title>
        <authorList>
            <person name="Floudas D."/>
            <person name="Bentzer J."/>
            <person name="Ahren D."/>
            <person name="Johansson T."/>
            <person name="Persson P."/>
            <person name="Tunlid A."/>
        </authorList>
    </citation>
    <scope>NUCLEOTIDE SEQUENCE [LARGE SCALE GENOMIC DNA]</scope>
    <source>
        <strain evidence="2 3">CBS 406.79</strain>
    </source>
</reference>
<feature type="compositionally biased region" description="Low complexity" evidence="1">
    <location>
        <begin position="70"/>
        <end position="80"/>
    </location>
</feature>
<dbReference type="EMBL" id="JAACJN010000072">
    <property type="protein sequence ID" value="KAF5378990.1"/>
    <property type="molecule type" value="Genomic_DNA"/>
</dbReference>